<dbReference type="GO" id="GO:0006493">
    <property type="term" value="P:protein O-linked glycosylation"/>
    <property type="evidence" value="ECO:0007669"/>
    <property type="project" value="TreeGrafter"/>
</dbReference>
<keyword evidence="5" id="KW-0812">Transmembrane</keyword>
<evidence type="ECO:0000313" key="14">
    <source>
        <dbReference type="EMBL" id="CAF3714730.1"/>
    </source>
</evidence>
<dbReference type="Proteomes" id="UP000663868">
    <property type="component" value="Unassembled WGS sequence"/>
</dbReference>
<dbReference type="AlphaFoldDB" id="A0A818LY43"/>
<evidence type="ECO:0000313" key="13">
    <source>
        <dbReference type="EMBL" id="CAF3576321.1"/>
    </source>
</evidence>
<dbReference type="EMBL" id="CAJOAZ010000796">
    <property type="protein sequence ID" value="CAF3714730.1"/>
    <property type="molecule type" value="Genomic_DNA"/>
</dbReference>
<evidence type="ECO:0000313" key="15">
    <source>
        <dbReference type="Proteomes" id="UP000663868"/>
    </source>
</evidence>
<evidence type="ECO:0000256" key="6">
    <source>
        <dbReference type="ARBA" id="ARBA00022968"/>
    </source>
</evidence>
<comment type="similarity">
    <text evidence="2 10">Belongs to the glycosyltransferase 31 family.</text>
</comment>
<dbReference type="Gene3D" id="3.90.550.50">
    <property type="match status" value="1"/>
</dbReference>
<dbReference type="EMBL" id="CAJOBB010000129">
    <property type="protein sequence ID" value="CAF3576321.1"/>
    <property type="molecule type" value="Genomic_DNA"/>
</dbReference>
<evidence type="ECO:0000256" key="2">
    <source>
        <dbReference type="ARBA" id="ARBA00008661"/>
    </source>
</evidence>
<keyword evidence="3 10" id="KW-0328">Glycosyltransferase</keyword>
<keyword evidence="9" id="KW-0472">Membrane</keyword>
<accession>A0A818LY43</accession>
<protein>
    <recommendedName>
        <fullName evidence="10">Hexosyltransferase</fullName>
        <ecNumber evidence="10">2.4.1.-</ecNumber>
    </recommendedName>
</protein>
<organism evidence="13 15">
    <name type="scientific">Adineta steineri</name>
    <dbReference type="NCBI Taxonomy" id="433720"/>
    <lineage>
        <taxon>Eukaryota</taxon>
        <taxon>Metazoa</taxon>
        <taxon>Spiralia</taxon>
        <taxon>Gnathifera</taxon>
        <taxon>Rotifera</taxon>
        <taxon>Eurotatoria</taxon>
        <taxon>Bdelloidea</taxon>
        <taxon>Adinetida</taxon>
        <taxon>Adinetidae</taxon>
        <taxon>Adineta</taxon>
    </lineage>
</organism>
<dbReference type="Pfam" id="PF01762">
    <property type="entry name" value="Galactosyl_T"/>
    <property type="match status" value="1"/>
</dbReference>
<dbReference type="Proteomes" id="UP000663860">
    <property type="component" value="Unassembled WGS sequence"/>
</dbReference>
<sequence>MFQGYYGRRRLKSILTGFLGFLILIVLLRRRNGMILINQKFIEMFIYKYFLSEPEIVLPPTLPPSIESKTPAPPLVSFQKSGVLSTIGFTNSPYLDLKSYPSDFIPVMVLSKATNIEVRDAIRRTWGFYRSYRGNDLRVKIFFIIGTHDFMTQRILMEQNVFDDIIQVTVPDMYSFGAHKELAAMMWVRSYLPKHKFYIKTEDDVIINMKTLADELFPIIESAYNEDLIIGWFGHEHVIQRGTYQKFIDAVVPPSSADLNYAMSLLYVITASAADRMIETLNQVELIEYPGDPFVTGILRDAAHVQIKNLATTAQNFTYEIANGKCSVAFTKDPDLLVCTSSLHIGSLKSMPEYFTAWNILIGEVQA</sequence>
<evidence type="ECO:0000256" key="1">
    <source>
        <dbReference type="ARBA" id="ARBA00004323"/>
    </source>
</evidence>
<reference evidence="13" key="1">
    <citation type="submission" date="2021-02" db="EMBL/GenBank/DDBJ databases">
        <authorList>
            <person name="Nowell W R."/>
        </authorList>
    </citation>
    <scope>NUCLEOTIDE SEQUENCE</scope>
</reference>
<dbReference type="GO" id="GO:0016758">
    <property type="term" value="F:hexosyltransferase activity"/>
    <property type="evidence" value="ECO:0007669"/>
    <property type="project" value="InterPro"/>
</dbReference>
<evidence type="ECO:0000256" key="9">
    <source>
        <dbReference type="ARBA" id="ARBA00023136"/>
    </source>
</evidence>
<dbReference type="Proteomes" id="UP000663844">
    <property type="component" value="Unassembled WGS sequence"/>
</dbReference>
<evidence type="ECO:0000313" key="12">
    <source>
        <dbReference type="EMBL" id="CAF0919481.1"/>
    </source>
</evidence>
<evidence type="ECO:0000256" key="4">
    <source>
        <dbReference type="ARBA" id="ARBA00022679"/>
    </source>
</evidence>
<evidence type="ECO:0000313" key="11">
    <source>
        <dbReference type="EMBL" id="CAF0868561.1"/>
    </source>
</evidence>
<evidence type="ECO:0000256" key="10">
    <source>
        <dbReference type="RuleBase" id="RU363063"/>
    </source>
</evidence>
<keyword evidence="7" id="KW-1133">Transmembrane helix</keyword>
<keyword evidence="8 10" id="KW-0333">Golgi apparatus</keyword>
<evidence type="ECO:0000256" key="7">
    <source>
        <dbReference type="ARBA" id="ARBA00022989"/>
    </source>
</evidence>
<evidence type="ECO:0000256" key="8">
    <source>
        <dbReference type="ARBA" id="ARBA00023034"/>
    </source>
</evidence>
<dbReference type="InterPro" id="IPR002659">
    <property type="entry name" value="Glyco_trans_31"/>
</dbReference>
<dbReference type="PANTHER" id="PTHR11214">
    <property type="entry name" value="BETA-1,3-N-ACETYLGLUCOSAMINYLTRANSFERASE"/>
    <property type="match status" value="1"/>
</dbReference>
<evidence type="ECO:0000256" key="3">
    <source>
        <dbReference type="ARBA" id="ARBA00022676"/>
    </source>
</evidence>
<name>A0A818LY43_9BILA</name>
<gene>
    <name evidence="11" type="ORF">IZO911_LOCUS10527</name>
    <name evidence="12" type="ORF">JYZ213_LOCUS11529</name>
    <name evidence="13" type="ORF">KXQ929_LOCUS3891</name>
    <name evidence="14" type="ORF">OXD698_LOCUS13215</name>
</gene>
<comment type="caution">
    <text evidence="13">The sequence shown here is derived from an EMBL/GenBank/DDBJ whole genome shotgun (WGS) entry which is preliminary data.</text>
</comment>
<dbReference type="Proteomes" id="UP000663845">
    <property type="component" value="Unassembled WGS sequence"/>
</dbReference>
<dbReference type="GO" id="GO:0000139">
    <property type="term" value="C:Golgi membrane"/>
    <property type="evidence" value="ECO:0007669"/>
    <property type="project" value="UniProtKB-SubCell"/>
</dbReference>
<dbReference type="EMBL" id="CAJNOG010000087">
    <property type="protein sequence ID" value="CAF0919481.1"/>
    <property type="molecule type" value="Genomic_DNA"/>
</dbReference>
<keyword evidence="4" id="KW-0808">Transferase</keyword>
<dbReference type="EC" id="2.4.1.-" evidence="10"/>
<dbReference type="EMBL" id="CAJNOE010000077">
    <property type="protein sequence ID" value="CAF0868561.1"/>
    <property type="molecule type" value="Genomic_DNA"/>
</dbReference>
<dbReference type="PANTHER" id="PTHR11214:SF3">
    <property type="entry name" value="BETA-1,3-GALACTOSYLTRANSFERASE 6"/>
    <property type="match status" value="1"/>
</dbReference>
<evidence type="ECO:0000256" key="5">
    <source>
        <dbReference type="ARBA" id="ARBA00022692"/>
    </source>
</evidence>
<comment type="subcellular location">
    <subcellularLocation>
        <location evidence="1 10">Golgi apparatus membrane</location>
        <topology evidence="1 10">Single-pass type II membrane protein</topology>
    </subcellularLocation>
</comment>
<keyword evidence="6" id="KW-0735">Signal-anchor</keyword>
<proteinExistence type="inferred from homology"/>